<evidence type="ECO:0000259" key="1">
    <source>
        <dbReference type="PROSITE" id="PS50943"/>
    </source>
</evidence>
<dbReference type="InterPro" id="IPR010982">
    <property type="entry name" value="Lambda_DNA-bd_dom_sf"/>
</dbReference>
<dbReference type="SMART" id="SM00530">
    <property type="entry name" value="HTH_XRE"/>
    <property type="match status" value="1"/>
</dbReference>
<dbReference type="AlphaFoldDB" id="A0A1W1ZCS9"/>
<dbReference type="PROSITE" id="PS50943">
    <property type="entry name" value="HTH_CROC1"/>
    <property type="match status" value="1"/>
</dbReference>
<dbReference type="GO" id="GO:0003700">
    <property type="term" value="F:DNA-binding transcription factor activity"/>
    <property type="evidence" value="ECO:0007669"/>
    <property type="project" value="InterPro"/>
</dbReference>
<organism evidence="2 3">
    <name type="scientific">Pedobacter africanus</name>
    <dbReference type="NCBI Taxonomy" id="151894"/>
    <lineage>
        <taxon>Bacteria</taxon>
        <taxon>Pseudomonadati</taxon>
        <taxon>Bacteroidota</taxon>
        <taxon>Sphingobacteriia</taxon>
        <taxon>Sphingobacteriales</taxon>
        <taxon>Sphingobacteriaceae</taxon>
        <taxon>Pedobacter</taxon>
    </lineage>
</organism>
<dbReference type="EMBL" id="FWXT01000001">
    <property type="protein sequence ID" value="SMC45991.1"/>
    <property type="molecule type" value="Genomic_DNA"/>
</dbReference>
<dbReference type="GO" id="GO:0006352">
    <property type="term" value="P:DNA-templated transcription initiation"/>
    <property type="evidence" value="ECO:0007669"/>
    <property type="project" value="InterPro"/>
</dbReference>
<proteinExistence type="predicted"/>
<sequence>MDKKYTTIPINLDFVFELSDMNFKQLRLMKGKTLRQVSADTGISNPYLSQIETGKIVNLSFKTVSKLLTYYGFTITITKEATND</sequence>
<evidence type="ECO:0000313" key="2">
    <source>
        <dbReference type="EMBL" id="SMC45991.1"/>
    </source>
</evidence>
<protein>
    <submittedName>
        <fullName evidence="2">Helix-turn-helix</fullName>
    </submittedName>
</protein>
<evidence type="ECO:0000313" key="3">
    <source>
        <dbReference type="Proteomes" id="UP000192756"/>
    </source>
</evidence>
<dbReference type="PROSITE" id="PS00716">
    <property type="entry name" value="SIGMA70_2"/>
    <property type="match status" value="1"/>
</dbReference>
<feature type="domain" description="HTH cro/C1-type" evidence="1">
    <location>
        <begin position="23"/>
        <end position="78"/>
    </location>
</feature>
<dbReference type="InterPro" id="IPR000943">
    <property type="entry name" value="RNA_pol_sigma70"/>
</dbReference>
<accession>A0A1W1ZCS9</accession>
<dbReference type="CDD" id="cd00093">
    <property type="entry name" value="HTH_XRE"/>
    <property type="match status" value="1"/>
</dbReference>
<reference evidence="3" key="1">
    <citation type="submission" date="2017-04" db="EMBL/GenBank/DDBJ databases">
        <authorList>
            <person name="Varghese N."/>
            <person name="Submissions S."/>
        </authorList>
    </citation>
    <scope>NUCLEOTIDE SEQUENCE [LARGE SCALE GENOMIC DNA]</scope>
    <source>
        <strain evidence="3">DSM 12126</strain>
    </source>
</reference>
<dbReference type="STRING" id="151894.SAMN04488524_0587"/>
<dbReference type="Pfam" id="PF01381">
    <property type="entry name" value="HTH_3"/>
    <property type="match status" value="1"/>
</dbReference>
<gene>
    <name evidence="2" type="ORF">SAMN04488524_0587</name>
</gene>
<dbReference type="SUPFAM" id="SSF47413">
    <property type="entry name" value="lambda repressor-like DNA-binding domains"/>
    <property type="match status" value="1"/>
</dbReference>
<keyword evidence="3" id="KW-1185">Reference proteome</keyword>
<dbReference type="Proteomes" id="UP000192756">
    <property type="component" value="Unassembled WGS sequence"/>
</dbReference>
<dbReference type="Gene3D" id="1.10.260.40">
    <property type="entry name" value="lambda repressor-like DNA-binding domains"/>
    <property type="match status" value="1"/>
</dbReference>
<dbReference type="InterPro" id="IPR001387">
    <property type="entry name" value="Cro/C1-type_HTH"/>
</dbReference>
<name>A0A1W1ZCS9_9SPHI</name>
<dbReference type="GO" id="GO:0003677">
    <property type="term" value="F:DNA binding"/>
    <property type="evidence" value="ECO:0007669"/>
    <property type="project" value="InterPro"/>
</dbReference>
<dbReference type="RefSeq" id="WP_084236915.1">
    <property type="nucleotide sequence ID" value="NZ_FWXT01000001.1"/>
</dbReference>